<gene>
    <name evidence="2" type="primary">HPR1</name>
    <name evidence="2" type="ORF">BN7_1321</name>
</gene>
<protein>
    <submittedName>
        <fullName evidence="2">THO complex subunit</fullName>
    </submittedName>
</protein>
<dbReference type="HOGENOM" id="CLU_438883_0_0_1"/>
<evidence type="ECO:0000313" key="3">
    <source>
        <dbReference type="Proteomes" id="UP000009328"/>
    </source>
</evidence>
<evidence type="ECO:0000256" key="1">
    <source>
        <dbReference type="SAM" id="MobiDB-lite"/>
    </source>
</evidence>
<comment type="caution">
    <text evidence="2">The sequence shown here is derived from an EMBL/GenBank/DDBJ whole genome shotgun (WGS) entry which is preliminary data.</text>
</comment>
<dbReference type="EMBL" id="CAIF01000029">
    <property type="protein sequence ID" value="CCH41782.1"/>
    <property type="molecule type" value="Genomic_DNA"/>
</dbReference>
<dbReference type="AlphaFoldDB" id="K0KI02"/>
<keyword evidence="3" id="KW-1185">Reference proteome</keyword>
<organism evidence="2 3">
    <name type="scientific">Wickerhamomyces ciferrii (strain ATCC 14091 / BCRC 22168 / CBS 111 / JCM 3599 / NBRC 0793 / NRRL Y-1031 F-60-10)</name>
    <name type="common">Yeast</name>
    <name type="synonym">Pichia ciferrii</name>
    <dbReference type="NCBI Taxonomy" id="1206466"/>
    <lineage>
        <taxon>Eukaryota</taxon>
        <taxon>Fungi</taxon>
        <taxon>Dikarya</taxon>
        <taxon>Ascomycota</taxon>
        <taxon>Saccharomycotina</taxon>
        <taxon>Saccharomycetes</taxon>
        <taxon>Phaffomycetales</taxon>
        <taxon>Wickerhamomycetaceae</taxon>
        <taxon>Wickerhamomyces</taxon>
    </lineage>
</organism>
<evidence type="ECO:0000313" key="2">
    <source>
        <dbReference type="EMBL" id="CCH41782.1"/>
    </source>
</evidence>
<feature type="compositionally biased region" description="Basic and acidic residues" evidence="1">
    <location>
        <begin position="586"/>
        <end position="609"/>
    </location>
</feature>
<dbReference type="InParanoid" id="K0KI02"/>
<reference evidence="2 3" key="1">
    <citation type="journal article" date="2012" name="Eukaryot. Cell">
        <title>Draft genome sequence of Wickerhamomyces ciferrii NRRL Y-1031 F-60-10.</title>
        <authorList>
            <person name="Schneider J."/>
            <person name="Andrea H."/>
            <person name="Blom J."/>
            <person name="Jaenicke S."/>
            <person name="Ruckert C."/>
            <person name="Schorsch C."/>
            <person name="Szczepanowski R."/>
            <person name="Farwick M."/>
            <person name="Goesmann A."/>
            <person name="Puhler A."/>
            <person name="Schaffer S."/>
            <person name="Tauch A."/>
            <person name="Kohler T."/>
            <person name="Brinkrolf K."/>
        </authorList>
    </citation>
    <scope>NUCLEOTIDE SEQUENCE [LARGE SCALE GENOMIC DNA]</scope>
    <source>
        <strain evidence="3">ATCC 14091 / BCRC 22168 / CBS 111 / JCM 3599 / NBRC 0793 / NRRL Y-1031 F-60-10</strain>
    </source>
</reference>
<dbReference type="eggNOG" id="ENOG502QU83">
    <property type="taxonomic scope" value="Eukaryota"/>
</dbReference>
<proteinExistence type="predicted"/>
<dbReference type="STRING" id="1206466.K0KI02"/>
<dbReference type="Pfam" id="PF11957">
    <property type="entry name" value="efThoc1"/>
    <property type="match status" value="1"/>
</dbReference>
<accession>K0KI02</accession>
<name>K0KI02_WICCF</name>
<sequence>MAEEEEVNTLENKIFETSELIEEFVNEYVEKDGIDPLQNTLINFDGSEINKIIDTIKEDPNKKIIYELSSRRVLANFLGLGTSENDYNLKQIGTLLDFSFYIRKIGESLYDMPYELIKGVLKEGLVDWLLKFWSYFDLRIEEIKRTKDNETLVCLRHPGSSLLITINLRINQLYGNHEPSRDILKAKLLGFTSKIFPAFDKSLINKNFEFNQAHLNTVQYQKVYKNHAFNAFWELQRAFANPSGILVSDRTMSEFMSNASLVYKKIYDAEERANDGPLFVVGKKNYPTNTDKNDYNNSIENYTKAHLTEAKRQELQDFYSNRDYNMSFLVNEKKFNEQIRNDQTFRKTFLIQLIIVLGFFSNLDDARVLDDARASFNLRKAARVATPYLYDIRNLRREANNIFNALDKREFFGNQMLISSEFTFFQAKLKQFRNVETIYNEVQLDDELYDKLKQEGAFKKRFWALYGNAQISSHWKIPTGLSLLEKDTSKNTREEKDKNLEILRETIKSTEDQDLKDVVSWKALRLSRQNHLFDFKHVNGSIGLEGLYDHSLKEADDIKRKEETEKLEKEEEEELAAYAKKVQDEKAELERKRKASEDEFAEQSKRAKLDSANGSKDAEDLDY</sequence>
<feature type="region of interest" description="Disordered" evidence="1">
    <location>
        <begin position="586"/>
        <end position="623"/>
    </location>
</feature>
<dbReference type="InterPro" id="IPR021861">
    <property type="entry name" value="THO_THOC1"/>
</dbReference>
<dbReference type="Proteomes" id="UP000009328">
    <property type="component" value="Unassembled WGS sequence"/>
</dbReference>